<dbReference type="SUPFAM" id="SSF52540">
    <property type="entry name" value="P-loop containing nucleoside triphosphate hydrolases"/>
    <property type="match status" value="1"/>
</dbReference>
<dbReference type="AlphaFoldDB" id="A0A316EX49"/>
<dbReference type="InterPro" id="IPR027417">
    <property type="entry name" value="P-loop_NTPase"/>
</dbReference>
<keyword evidence="4" id="KW-1185">Reference proteome</keyword>
<keyword evidence="3" id="KW-0378">Hydrolase</keyword>
<keyword evidence="3" id="KW-0067">ATP-binding</keyword>
<dbReference type="RefSeq" id="WP_109580701.1">
    <property type="nucleotide sequence ID" value="NZ_QGGT01000001.1"/>
</dbReference>
<keyword evidence="3" id="KW-0347">Helicase</keyword>
<dbReference type="InterPro" id="IPR011604">
    <property type="entry name" value="PDDEXK-like_dom_sf"/>
</dbReference>
<name>A0A316EX49_9BURK</name>
<evidence type="ECO:0000256" key="1">
    <source>
        <dbReference type="SAM" id="MobiDB-lite"/>
    </source>
</evidence>
<organism evidence="3 4">
    <name type="scientific">Cupriavidus plantarum</name>
    <dbReference type="NCBI Taxonomy" id="942865"/>
    <lineage>
        <taxon>Bacteria</taxon>
        <taxon>Pseudomonadati</taxon>
        <taxon>Pseudomonadota</taxon>
        <taxon>Betaproteobacteria</taxon>
        <taxon>Burkholderiales</taxon>
        <taxon>Burkholderiaceae</taxon>
        <taxon>Cupriavidus</taxon>
    </lineage>
</organism>
<accession>A0A316EX49</accession>
<feature type="compositionally biased region" description="Basic and acidic residues" evidence="1">
    <location>
        <begin position="297"/>
        <end position="311"/>
    </location>
</feature>
<evidence type="ECO:0000313" key="4">
    <source>
        <dbReference type="Proteomes" id="UP000245754"/>
    </source>
</evidence>
<comment type="caution">
    <text evidence="3">The sequence shown here is derived from an EMBL/GenBank/DDBJ whole genome shotgun (WGS) entry which is preliminary data.</text>
</comment>
<gene>
    <name evidence="3" type="ORF">C7419_101794</name>
</gene>
<keyword evidence="3" id="KW-0547">Nucleotide-binding</keyword>
<feature type="region of interest" description="Disordered" evidence="1">
    <location>
        <begin position="273"/>
        <end position="316"/>
    </location>
</feature>
<dbReference type="EMBL" id="QGGT01000001">
    <property type="protein sequence ID" value="PWK36921.1"/>
    <property type="molecule type" value="Genomic_DNA"/>
</dbReference>
<dbReference type="GO" id="GO:0004386">
    <property type="term" value="F:helicase activity"/>
    <property type="evidence" value="ECO:0007669"/>
    <property type="project" value="UniProtKB-KW"/>
</dbReference>
<sequence length="1019" mass="112121">MTRLLFPPGPAFLEQAAISAWHFLDHCGPLAAAAHVVVPTAAQIPGVRAALDAAARAAGMPRLLPRVVTLGHWLQDLPPDLDSDPVPVRSHAARLLSVQQAIRSQEWLRASFGAQTEAAAWGLAQTLLSISDELTARWLEDAAVRDDDEVPGDDRAELLQGALERTYAHLSTRFLGQEAQIVLAFWQQLSGPDDPLPARRRALQRLAATIDGPVIWIAPTPPVPVEAMFLSRAAEQVPTLEIGYDWSGGEGPVDWYGTLLALWPEARRLPAASDEAGVAGEDGDHNDAYNDTYNDSYGDRHGDSHGGDLGHDGGPTRAAARGIVHATLPDTLPARRPSVRVIGSVRFEDEAIAAADQLVAWLNAGRRHVALVAHDRIVARRVRALLARAGAPVRDETGWKLSTTRAAAALMRWFDVLARDGDTSALLDLLKSPFCLPDAPHRGAAIALIERQIRRETITGGWQRLRHLLPVRQDERDADDIHAEGADDADAARAEREARAAARAIVAWLADEAAAWPRGHAQQPLSVWLERLDATLDKLAMRDALAADDAGRQMLDALARLAELPDDETGAHATLAQHEFRAMLSAILESVAYKEPSEPSTSRITILPLNGARMRRFDGVVIVGCDDAQLPSSAAELMFFSNQMRRELDLEDREARFAQQARDLAEVLLNNDDVVLTWQKVGARGEPHHVSGWIERLSACCKRAGAPIEASAAIRTFEAEARPASMPAPAAPEHVPARWSAAAYNMLRRCPYQFFAGRMLGLAGLEDMSDDLEKRDIGTLLHRVLHRYHQEMRDQDERDNDRRLARLREISEHEFGALIRDDGNALGYYWRWREVLPSYVQWQAAREAEGWYWQGGEIDVSVDIAMEDGEPLRLAGRIDRIDVGPDGSRAVLDYKTQSALRLRKKAGDVEEDCQLPFYGLLRADAHAGSWVALEGAKDGNMEGNKEFSQQRAGQQREVDLPDFDAAVDALARQLRQDVGRLRRGAKLAAFGDASACTYCEARGLCRKGFWESTALPDLT</sequence>
<evidence type="ECO:0000313" key="3">
    <source>
        <dbReference type="EMBL" id="PWK36921.1"/>
    </source>
</evidence>
<dbReference type="InterPro" id="IPR038726">
    <property type="entry name" value="PDDEXK_AddAB-type"/>
</dbReference>
<proteinExistence type="predicted"/>
<dbReference type="Gene3D" id="3.90.320.10">
    <property type="match status" value="1"/>
</dbReference>
<protein>
    <submittedName>
        <fullName evidence="3">ATP-dependent helicase/nuclease subunit B</fullName>
    </submittedName>
</protein>
<dbReference type="Pfam" id="PF12705">
    <property type="entry name" value="PDDEXK_1"/>
    <property type="match status" value="1"/>
</dbReference>
<evidence type="ECO:0000259" key="2">
    <source>
        <dbReference type="Pfam" id="PF12705"/>
    </source>
</evidence>
<feature type="domain" description="PD-(D/E)XK endonuclease-like" evidence="2">
    <location>
        <begin position="738"/>
        <end position="1006"/>
    </location>
</feature>
<reference evidence="3 4" key="1">
    <citation type="submission" date="2018-05" db="EMBL/GenBank/DDBJ databases">
        <title>Genomic Encyclopedia of Type Strains, Phase IV (KMG-V): Genome sequencing to study the core and pangenomes of soil and plant-associated prokaryotes.</title>
        <authorList>
            <person name="Whitman W."/>
        </authorList>
    </citation>
    <scope>NUCLEOTIDE SEQUENCE [LARGE SCALE GENOMIC DNA]</scope>
    <source>
        <strain evidence="3 4">SLV-132</strain>
    </source>
</reference>
<dbReference type="Proteomes" id="UP000245754">
    <property type="component" value="Unassembled WGS sequence"/>
</dbReference>